<dbReference type="SUPFAM" id="SSF63380">
    <property type="entry name" value="Riboflavin synthase domain-like"/>
    <property type="match status" value="1"/>
</dbReference>
<evidence type="ECO:0000256" key="7">
    <source>
        <dbReference type="ARBA" id="ARBA00022857"/>
    </source>
</evidence>
<dbReference type="SUPFAM" id="SSF47473">
    <property type="entry name" value="EF-hand"/>
    <property type="match status" value="1"/>
</dbReference>
<dbReference type="InterPro" id="IPR013112">
    <property type="entry name" value="FAD-bd_8"/>
</dbReference>
<keyword evidence="3" id="KW-0285">Flavoprotein</keyword>
<dbReference type="PROSITE" id="PS50222">
    <property type="entry name" value="EF_HAND_2"/>
    <property type="match status" value="1"/>
</dbReference>
<dbReference type="Proteomes" id="UP000824890">
    <property type="component" value="Unassembled WGS sequence"/>
</dbReference>
<comment type="caution">
    <text evidence="11">The sequence shown here is derived from an EMBL/GenBank/DDBJ whole genome shotgun (WGS) entry which is preliminary data.</text>
</comment>
<sequence length="650" mass="74212">KKLFHLIIIFVFDESTERESFDVTDYEWDTEKSSDLGSVTGSSPLTSNLGKRLKAKRISFMKKRLASVSNRLTSVSGEREPAARLDRQDSTALTGLRFISKADGAAGWTAVENRFVEITATSGGLLPRSKFGECIGMDSTDFALELFDALARRRLMTQDTIDGDQLREFWEQISAQSFDSRLQTFFDMIDSDANGRLTEDQVRQIINLSSSTNNLPNIQKRTDEYAAMIMEELDPDNIGYIMIESLETLLSHAETRHIRRDSEGSKKLSHMLSLKLNTTRDPKPLKRWYSGLRHFVSDSLQTTSMYFAIPVAFPACEVLIRPFRSSVSTVTIRKVAIYPGNVLTLHLSRPRNFKYQSGQYMFVTCPTISTFEWYGKMHPFSITSAPQDEDLSIHIKVVGDWTNALKEVFSEVCAPPPVRDNYRDAYNREEMNPCSFPKIMIDGPYDAPAQNYKKYNVVLLVGLGIGTAPMMSIIKDIINNVEAKEHSQFSQMEKGTQRHQQGEKESMKTRKAYFYWVTKDQGSYSWFQNIMNEVTERDTNGVIEVNNYCTSICEEGDVRSVFIRTLQSLNHSKNGVDIVSGTRVMTHFAKPNWKNVYKQIAMDHYGSHVGVFYCGEVSLAEELRQLALEFTHKTETRFSFHKENFYPPDK</sequence>
<dbReference type="Gene3D" id="3.40.50.80">
    <property type="entry name" value="Nucleotide-binding domain of ferredoxin-NADP reductase (FNR) module"/>
    <property type="match status" value="1"/>
</dbReference>
<dbReference type="PANTHER" id="PTHR11972:SF159">
    <property type="entry name" value="FAD-BINDING FR-TYPE DOMAIN-CONTAINING PROTEIN"/>
    <property type="match status" value="1"/>
</dbReference>
<dbReference type="InterPro" id="IPR017938">
    <property type="entry name" value="Riboflavin_synthase-like_b-brl"/>
</dbReference>
<dbReference type="InterPro" id="IPR017927">
    <property type="entry name" value="FAD-bd_FR_type"/>
</dbReference>
<dbReference type="InterPro" id="IPR050369">
    <property type="entry name" value="RBOH/FRE"/>
</dbReference>
<organism evidence="11 12">
    <name type="scientific">Brassica napus</name>
    <name type="common">Rape</name>
    <dbReference type="NCBI Taxonomy" id="3708"/>
    <lineage>
        <taxon>Eukaryota</taxon>
        <taxon>Viridiplantae</taxon>
        <taxon>Streptophyta</taxon>
        <taxon>Embryophyta</taxon>
        <taxon>Tracheophyta</taxon>
        <taxon>Spermatophyta</taxon>
        <taxon>Magnoliopsida</taxon>
        <taxon>eudicotyledons</taxon>
        <taxon>Gunneridae</taxon>
        <taxon>Pentapetalae</taxon>
        <taxon>rosids</taxon>
        <taxon>malvids</taxon>
        <taxon>Brassicales</taxon>
        <taxon>Brassicaceae</taxon>
        <taxon>Brassiceae</taxon>
        <taxon>Brassica</taxon>
    </lineage>
</organism>
<dbReference type="InterPro" id="IPR002048">
    <property type="entry name" value="EF_hand_dom"/>
</dbReference>
<reference evidence="11 12" key="1">
    <citation type="submission" date="2021-05" db="EMBL/GenBank/DDBJ databases">
        <title>Genome Assembly of Synthetic Allotetraploid Brassica napus Reveals Homoeologous Exchanges between Subgenomes.</title>
        <authorList>
            <person name="Davis J.T."/>
        </authorList>
    </citation>
    <scope>NUCLEOTIDE SEQUENCE [LARGE SCALE GENOMIC DNA]</scope>
    <source>
        <strain evidence="12">cv. Da-Ae</strain>
        <tissue evidence="11">Seedling</tissue>
    </source>
</reference>
<dbReference type="InterPro" id="IPR000778">
    <property type="entry name" value="Cyt_b245_heavy_chain"/>
</dbReference>
<keyword evidence="2" id="KW-0575">Peroxidase</keyword>
<keyword evidence="5" id="KW-0274">FAD</keyword>
<dbReference type="Pfam" id="PF08022">
    <property type="entry name" value="FAD_binding_8"/>
    <property type="match status" value="1"/>
</dbReference>
<evidence type="ECO:0000256" key="8">
    <source>
        <dbReference type="ARBA" id="ARBA00023002"/>
    </source>
</evidence>
<keyword evidence="8" id="KW-0560">Oxidoreductase</keyword>
<keyword evidence="12" id="KW-1185">Reference proteome</keyword>
<evidence type="ECO:0000313" key="12">
    <source>
        <dbReference type="Proteomes" id="UP000824890"/>
    </source>
</evidence>
<keyword evidence="6" id="KW-0106">Calcium</keyword>
<evidence type="ECO:0000313" key="11">
    <source>
        <dbReference type="EMBL" id="KAH0873349.1"/>
    </source>
</evidence>
<feature type="domain" description="EF-hand" evidence="9">
    <location>
        <begin position="177"/>
        <end position="212"/>
    </location>
</feature>
<dbReference type="Gene3D" id="1.10.238.10">
    <property type="entry name" value="EF-hand"/>
    <property type="match status" value="1"/>
</dbReference>
<dbReference type="PANTHER" id="PTHR11972">
    <property type="entry name" value="NADPH OXIDASE"/>
    <property type="match status" value="1"/>
</dbReference>
<evidence type="ECO:0000256" key="1">
    <source>
        <dbReference type="ARBA" id="ARBA00007975"/>
    </source>
</evidence>
<evidence type="ECO:0000256" key="3">
    <source>
        <dbReference type="ARBA" id="ARBA00022630"/>
    </source>
</evidence>
<keyword evidence="4" id="KW-0479">Metal-binding</keyword>
<feature type="domain" description="FAD-binding FR-type" evidence="10">
    <location>
        <begin position="322"/>
        <end position="451"/>
    </location>
</feature>
<dbReference type="Pfam" id="PF08414">
    <property type="entry name" value="NADPH_Ox"/>
    <property type="match status" value="1"/>
</dbReference>
<dbReference type="InterPro" id="IPR039261">
    <property type="entry name" value="FNR_nucleotide-bd"/>
</dbReference>
<dbReference type="EMBL" id="JAGKQM010000016">
    <property type="protein sequence ID" value="KAH0873349.1"/>
    <property type="molecule type" value="Genomic_DNA"/>
</dbReference>
<protein>
    <submittedName>
        <fullName evidence="11">Uncharacterized protein</fullName>
    </submittedName>
</protein>
<dbReference type="Gene3D" id="2.40.30.10">
    <property type="entry name" value="Translation factors"/>
    <property type="match status" value="1"/>
</dbReference>
<name>A0ABQ7YZJ1_BRANA</name>
<evidence type="ECO:0000259" key="10">
    <source>
        <dbReference type="PROSITE" id="PS51384"/>
    </source>
</evidence>
<dbReference type="SUPFAM" id="SSF52343">
    <property type="entry name" value="Ferredoxin reductase-like, C-terminal NADP-linked domain"/>
    <property type="match status" value="1"/>
</dbReference>
<proteinExistence type="inferred from homology"/>
<evidence type="ECO:0000256" key="6">
    <source>
        <dbReference type="ARBA" id="ARBA00022837"/>
    </source>
</evidence>
<evidence type="ECO:0000256" key="5">
    <source>
        <dbReference type="ARBA" id="ARBA00022827"/>
    </source>
</evidence>
<feature type="non-terminal residue" evidence="11">
    <location>
        <position position="1"/>
    </location>
</feature>
<dbReference type="PROSITE" id="PS51384">
    <property type="entry name" value="FAD_FR"/>
    <property type="match status" value="1"/>
</dbReference>
<accession>A0ABQ7YZJ1</accession>
<gene>
    <name evidence="11" type="ORF">HID58_070711</name>
</gene>
<comment type="similarity">
    <text evidence="1">Belongs to the RBOH (TC 5.B.1.3) family.</text>
</comment>
<evidence type="ECO:0000259" key="9">
    <source>
        <dbReference type="PROSITE" id="PS50222"/>
    </source>
</evidence>
<evidence type="ECO:0000256" key="4">
    <source>
        <dbReference type="ARBA" id="ARBA00022723"/>
    </source>
</evidence>
<evidence type="ECO:0000256" key="2">
    <source>
        <dbReference type="ARBA" id="ARBA00022559"/>
    </source>
</evidence>
<dbReference type="InterPro" id="IPR011992">
    <property type="entry name" value="EF-hand-dom_pair"/>
</dbReference>
<dbReference type="InterPro" id="IPR013121">
    <property type="entry name" value="Fe_red_NAD-bd_6"/>
</dbReference>
<dbReference type="Pfam" id="PF08030">
    <property type="entry name" value="NAD_binding_6"/>
    <property type="match status" value="1"/>
</dbReference>
<dbReference type="CDD" id="cd06186">
    <property type="entry name" value="NOX_Duox_like_FAD_NADP"/>
    <property type="match status" value="1"/>
</dbReference>
<dbReference type="InterPro" id="IPR013623">
    <property type="entry name" value="NADPH_Ox"/>
</dbReference>
<dbReference type="PRINTS" id="PR00466">
    <property type="entry name" value="GP91PHOX"/>
</dbReference>
<keyword evidence="7" id="KW-0521">NADP</keyword>